<dbReference type="EMBL" id="FN554969">
    <property type="protein sequence ID" value="CBH11834.1"/>
    <property type="molecule type" value="Genomic_DNA"/>
</dbReference>
<sequence length="297" mass="33347">MGGKTNVKVLGRPTQPTGTFFLRSMDRDPDSRPFLRCEMRRRSDRSLPNTTLSLHYDEPSRSQSRQLGERRRFFKQPTESPFSPARAQPERRLLRRGSPKCYASSLDSALCVSRDSSPFRSSIRRCRKPPFNDRSASEPRPSRVPLSGGRGQLNLGDLVPMPKPPKQRLIPPPMEKKPLRTARRRTPLPLSQTTPERRRGVKMFDANEYQNALDGGQTASLLFNRTPSDVPTAHQRTPSNISARSSASVRLDTSEAGVAGQARGRDSPSTARNSVTRRARSMTPTRRNYDIITGLPL</sequence>
<proteinExistence type="predicted"/>
<name>C9ZR04_TRYB9</name>
<dbReference type="Proteomes" id="UP000002316">
    <property type="component" value="Chromosome 6"/>
</dbReference>
<organism evidence="2 3">
    <name type="scientific">Trypanosoma brucei gambiense (strain MHOM/CI/86/DAL972)</name>
    <dbReference type="NCBI Taxonomy" id="679716"/>
    <lineage>
        <taxon>Eukaryota</taxon>
        <taxon>Discoba</taxon>
        <taxon>Euglenozoa</taxon>
        <taxon>Kinetoplastea</taxon>
        <taxon>Metakinetoplastina</taxon>
        <taxon>Trypanosomatida</taxon>
        <taxon>Trypanosomatidae</taxon>
        <taxon>Trypanosoma</taxon>
    </lineage>
</organism>
<dbReference type="RefSeq" id="XP_011774119.1">
    <property type="nucleotide sequence ID" value="XM_011775817.1"/>
</dbReference>
<dbReference type="AlphaFoldDB" id="C9ZR04"/>
<gene>
    <name evidence="2" type="ORF">TbgDal_VI3120</name>
</gene>
<feature type="region of interest" description="Disordered" evidence="1">
    <location>
        <begin position="226"/>
        <end position="284"/>
    </location>
</feature>
<evidence type="ECO:0000256" key="1">
    <source>
        <dbReference type="SAM" id="MobiDB-lite"/>
    </source>
</evidence>
<evidence type="ECO:0000313" key="2">
    <source>
        <dbReference type="EMBL" id="CBH11834.1"/>
    </source>
</evidence>
<accession>C9ZR04</accession>
<feature type="region of interest" description="Disordered" evidence="1">
    <location>
        <begin position="1"/>
        <end position="94"/>
    </location>
</feature>
<protein>
    <submittedName>
        <fullName evidence="2">Uncharacterized protein</fullName>
    </submittedName>
</protein>
<dbReference type="KEGG" id="tbg:TbgDal_VI3120"/>
<dbReference type="VEuPathDB" id="TriTrypDB:Tbg972.6.3120"/>
<reference evidence="3" key="1">
    <citation type="journal article" date="2010" name="PLoS Negl. Trop. Dis.">
        <title>The genome sequence of Trypanosoma brucei gambiense, causative agent of chronic human african trypanosomiasis.</title>
        <authorList>
            <person name="Jackson A.P."/>
            <person name="Sanders M."/>
            <person name="Berry A."/>
            <person name="McQuillan J."/>
            <person name="Aslett M.A."/>
            <person name="Quail M.A."/>
            <person name="Chukualim B."/>
            <person name="Capewell P."/>
            <person name="MacLeod A."/>
            <person name="Melville S.E."/>
            <person name="Gibson W."/>
            <person name="Barry J.D."/>
            <person name="Berriman M."/>
            <person name="Hertz-Fowler C."/>
        </authorList>
    </citation>
    <scope>NUCLEOTIDE SEQUENCE [LARGE SCALE GENOMIC DNA]</scope>
    <source>
        <strain evidence="3">MHOM/CI/86/DAL972</strain>
    </source>
</reference>
<dbReference type="GeneID" id="23861964"/>
<feature type="compositionally biased region" description="Polar residues" evidence="1">
    <location>
        <begin position="226"/>
        <end position="248"/>
    </location>
</feature>
<evidence type="ECO:0000313" key="3">
    <source>
        <dbReference type="Proteomes" id="UP000002316"/>
    </source>
</evidence>
<feature type="compositionally biased region" description="Basic and acidic residues" evidence="1">
    <location>
        <begin position="24"/>
        <end position="45"/>
    </location>
</feature>
<feature type="region of interest" description="Disordered" evidence="1">
    <location>
        <begin position="119"/>
        <end position="177"/>
    </location>
</feature>